<accession>A0AAV9BXV1</accession>
<dbReference type="EMBL" id="JAUJYN010000001">
    <property type="protein sequence ID" value="KAK1281151.1"/>
    <property type="molecule type" value="Genomic_DNA"/>
</dbReference>
<name>A0AAV9BXV1_ACOGR</name>
<dbReference type="Gene3D" id="3.10.20.90">
    <property type="entry name" value="Phosphatidylinositol 3-kinase Catalytic Subunit, Chain A, domain 1"/>
    <property type="match status" value="1"/>
</dbReference>
<reference evidence="3" key="2">
    <citation type="submission" date="2023-06" db="EMBL/GenBank/DDBJ databases">
        <authorList>
            <person name="Ma L."/>
            <person name="Liu K.-W."/>
            <person name="Li Z."/>
            <person name="Hsiao Y.-Y."/>
            <person name="Qi Y."/>
            <person name="Fu T."/>
            <person name="Tang G."/>
            <person name="Zhang D."/>
            <person name="Sun W.-H."/>
            <person name="Liu D.-K."/>
            <person name="Li Y."/>
            <person name="Chen G.-Z."/>
            <person name="Liu X.-D."/>
            <person name="Liao X.-Y."/>
            <person name="Jiang Y.-T."/>
            <person name="Yu X."/>
            <person name="Hao Y."/>
            <person name="Huang J."/>
            <person name="Zhao X.-W."/>
            <person name="Ke S."/>
            <person name="Chen Y.-Y."/>
            <person name="Wu W.-L."/>
            <person name="Hsu J.-L."/>
            <person name="Lin Y.-F."/>
            <person name="Huang M.-D."/>
            <person name="Li C.-Y."/>
            <person name="Huang L."/>
            <person name="Wang Z.-W."/>
            <person name="Zhao X."/>
            <person name="Zhong W.-Y."/>
            <person name="Peng D.-H."/>
            <person name="Ahmad S."/>
            <person name="Lan S."/>
            <person name="Zhang J.-S."/>
            <person name="Tsai W.-C."/>
            <person name="Van De Peer Y."/>
            <person name="Liu Z.-J."/>
        </authorList>
    </citation>
    <scope>NUCLEOTIDE SEQUENCE</scope>
    <source>
        <strain evidence="3">SCP</strain>
        <tissue evidence="3">Leaves</tissue>
    </source>
</reference>
<organism evidence="3 4">
    <name type="scientific">Acorus gramineus</name>
    <name type="common">Dwarf sweet flag</name>
    <dbReference type="NCBI Taxonomy" id="55184"/>
    <lineage>
        <taxon>Eukaryota</taxon>
        <taxon>Viridiplantae</taxon>
        <taxon>Streptophyta</taxon>
        <taxon>Embryophyta</taxon>
        <taxon>Tracheophyta</taxon>
        <taxon>Spermatophyta</taxon>
        <taxon>Magnoliopsida</taxon>
        <taxon>Liliopsida</taxon>
        <taxon>Acoraceae</taxon>
        <taxon>Acorus</taxon>
    </lineage>
</organism>
<evidence type="ECO:0000259" key="2">
    <source>
        <dbReference type="PROSITE" id="PS51745"/>
    </source>
</evidence>
<reference evidence="3" key="1">
    <citation type="journal article" date="2023" name="Nat. Commun.">
        <title>Diploid and tetraploid genomes of Acorus and the evolution of monocots.</title>
        <authorList>
            <person name="Ma L."/>
            <person name="Liu K.W."/>
            <person name="Li Z."/>
            <person name="Hsiao Y.Y."/>
            <person name="Qi Y."/>
            <person name="Fu T."/>
            <person name="Tang G.D."/>
            <person name="Zhang D."/>
            <person name="Sun W.H."/>
            <person name="Liu D.K."/>
            <person name="Li Y."/>
            <person name="Chen G.Z."/>
            <person name="Liu X.D."/>
            <person name="Liao X.Y."/>
            <person name="Jiang Y.T."/>
            <person name="Yu X."/>
            <person name="Hao Y."/>
            <person name="Huang J."/>
            <person name="Zhao X.W."/>
            <person name="Ke S."/>
            <person name="Chen Y.Y."/>
            <person name="Wu W.L."/>
            <person name="Hsu J.L."/>
            <person name="Lin Y.F."/>
            <person name="Huang M.D."/>
            <person name="Li C.Y."/>
            <person name="Huang L."/>
            <person name="Wang Z.W."/>
            <person name="Zhao X."/>
            <person name="Zhong W.Y."/>
            <person name="Peng D.H."/>
            <person name="Ahmad S."/>
            <person name="Lan S."/>
            <person name="Zhang J.S."/>
            <person name="Tsai W.C."/>
            <person name="Van de Peer Y."/>
            <person name="Liu Z.J."/>
        </authorList>
    </citation>
    <scope>NUCLEOTIDE SEQUENCE</scope>
    <source>
        <strain evidence="3">SCP</strain>
    </source>
</reference>
<dbReference type="Proteomes" id="UP001179952">
    <property type="component" value="Unassembled WGS sequence"/>
</dbReference>
<dbReference type="SMART" id="SM00666">
    <property type="entry name" value="PB1"/>
    <property type="match status" value="1"/>
</dbReference>
<gene>
    <name evidence="3" type="ORF">QJS04_geneDACA003102</name>
</gene>
<dbReference type="InterPro" id="IPR053793">
    <property type="entry name" value="PB1-like"/>
</dbReference>
<proteinExistence type="predicted"/>
<comment type="caution">
    <text evidence="3">The sequence shown here is derived from an EMBL/GenBank/DDBJ whole genome shotgun (WGS) entry which is preliminary data.</text>
</comment>
<dbReference type="InterPro" id="IPR000270">
    <property type="entry name" value="PB1_dom"/>
</dbReference>
<protein>
    <recommendedName>
        <fullName evidence="2">PB1 domain-containing protein</fullName>
    </recommendedName>
</protein>
<dbReference type="AlphaFoldDB" id="A0AAV9BXV1"/>
<dbReference type="PANTHER" id="PTHR31066:SF27">
    <property type="entry name" value="EXPRESSED PROTEIN"/>
    <property type="match status" value="1"/>
</dbReference>
<evidence type="ECO:0000313" key="3">
    <source>
        <dbReference type="EMBL" id="KAK1281151.1"/>
    </source>
</evidence>
<keyword evidence="4" id="KW-1185">Reference proteome</keyword>
<feature type="compositionally biased region" description="Pro residues" evidence="1">
    <location>
        <begin position="28"/>
        <end position="38"/>
    </location>
</feature>
<dbReference type="SUPFAM" id="SSF54277">
    <property type="entry name" value="CAD &amp; PB1 domains"/>
    <property type="match status" value="1"/>
</dbReference>
<dbReference type="PROSITE" id="PS51745">
    <property type="entry name" value="PB1"/>
    <property type="match status" value="1"/>
</dbReference>
<dbReference type="CDD" id="cd06410">
    <property type="entry name" value="PB1_UP2"/>
    <property type="match status" value="1"/>
</dbReference>
<evidence type="ECO:0000313" key="4">
    <source>
        <dbReference type="Proteomes" id="UP001179952"/>
    </source>
</evidence>
<evidence type="ECO:0000256" key="1">
    <source>
        <dbReference type="SAM" id="MobiDB-lite"/>
    </source>
</evidence>
<feature type="domain" description="PB1" evidence="2">
    <location>
        <begin position="40"/>
        <end position="144"/>
    </location>
</feature>
<sequence>MDPTPPPPSSTYADSLSSSPHSSWDEPPQAPPPPSPPKPLLRLMCSYGGHIVPRPHDKSLCYLGGDTRIVVVDRCSSLSDLSLKLSKSLLHGRHDFSLKYQLPNEDLDSLISLATDEDLDNMIDEYDRTLNHSSSRLRLFLFPSNPDSSSLKSESWFLNSNSSKSDSSSTSVDCLLPGFNSLDLKQTGDSPMVMETGSSFGSASSGLSNLSPIRVRPAMAETGVEDYFTRMGLQMAEEHRPPPPPMVVGGTPSSSISPTENPSRVFSDYERSVDQVRKCHSPPPVTPPTQVKSGNLEFPAPDSSINRPGFHEEQVTSMGSRERTSPAAVAATVIAASANTIPDPKREIPPDPYRIPIQIQDPNYGLPIQPEQQQQLLQQPPVPQFIHTGPPPHYIPHHAPVTSYYHPVHPQHQHQPLDQPTYPVYYVPVRPPYNLAMPPNLAEVPHNKPATIASYKEPTTYYPPRPIPPRPEMGSSLYRTAAAAAAAAAQAPPSTGQFMYSNQLQNMSHLASNFGYEQVYYTPGSLPPQYQTVTSAMMMSDAIALQPSDPKQNRTSA</sequence>
<feature type="region of interest" description="Disordered" evidence="1">
    <location>
        <begin position="1"/>
        <end position="38"/>
    </location>
</feature>
<dbReference type="InterPro" id="IPR053198">
    <property type="entry name" value="Gynoecium_Dev_Regulator"/>
</dbReference>
<dbReference type="Pfam" id="PF00564">
    <property type="entry name" value="PB1"/>
    <property type="match status" value="1"/>
</dbReference>
<dbReference type="PANTHER" id="PTHR31066">
    <property type="entry name" value="OS05G0427100 PROTEIN-RELATED"/>
    <property type="match status" value="1"/>
</dbReference>